<accession>A0A848KT97</accession>
<feature type="domain" description="HTH merR-type" evidence="2">
    <location>
        <begin position="27"/>
        <end position="71"/>
    </location>
</feature>
<dbReference type="SUPFAM" id="SSF46955">
    <property type="entry name" value="Putative DNA-binding domain"/>
    <property type="match status" value="2"/>
</dbReference>
<proteinExistence type="predicted"/>
<dbReference type="EMBL" id="JABBNB010000012">
    <property type="protein sequence ID" value="NMO02164.1"/>
    <property type="molecule type" value="Genomic_DNA"/>
</dbReference>
<reference evidence="3 4" key="1">
    <citation type="submission" date="2020-04" db="EMBL/GenBank/DDBJ databases">
        <title>Gordonia sp. nov. TBRC 11910.</title>
        <authorList>
            <person name="Suriyachadkun C."/>
        </authorList>
    </citation>
    <scope>NUCLEOTIDE SEQUENCE [LARGE SCALE GENOMIC DNA]</scope>
    <source>
        <strain evidence="3 4">TBRC 11910</strain>
    </source>
</reference>
<organism evidence="3 4">
    <name type="scientific">Gordonia asplenii</name>
    <dbReference type="NCBI Taxonomy" id="2725283"/>
    <lineage>
        <taxon>Bacteria</taxon>
        <taxon>Bacillati</taxon>
        <taxon>Actinomycetota</taxon>
        <taxon>Actinomycetes</taxon>
        <taxon>Mycobacteriales</taxon>
        <taxon>Gordoniaceae</taxon>
        <taxon>Gordonia</taxon>
    </lineage>
</organism>
<dbReference type="InterPro" id="IPR000551">
    <property type="entry name" value="MerR-type_HTH_dom"/>
</dbReference>
<dbReference type="SMART" id="SM00422">
    <property type="entry name" value="HTH_MERR"/>
    <property type="match status" value="2"/>
</dbReference>
<dbReference type="Gene3D" id="1.10.1660.10">
    <property type="match status" value="2"/>
</dbReference>
<dbReference type="PANTHER" id="PTHR30204:SF93">
    <property type="entry name" value="HTH MERR-TYPE DOMAIN-CONTAINING PROTEIN"/>
    <property type="match status" value="1"/>
</dbReference>
<evidence type="ECO:0000313" key="4">
    <source>
        <dbReference type="Proteomes" id="UP000550729"/>
    </source>
</evidence>
<keyword evidence="1" id="KW-0238">DNA-binding</keyword>
<dbReference type="GO" id="GO:0003677">
    <property type="term" value="F:DNA binding"/>
    <property type="evidence" value="ECO:0007669"/>
    <property type="project" value="UniProtKB-KW"/>
</dbReference>
<name>A0A848KT97_9ACTN</name>
<protein>
    <submittedName>
        <fullName evidence="3">MerR family transcriptional regulator</fullName>
    </submittedName>
</protein>
<dbReference type="RefSeq" id="WP_170194673.1">
    <property type="nucleotide sequence ID" value="NZ_JABBNB010000012.1"/>
</dbReference>
<dbReference type="Pfam" id="PF13411">
    <property type="entry name" value="MerR_1"/>
    <property type="match status" value="2"/>
</dbReference>
<dbReference type="PANTHER" id="PTHR30204">
    <property type="entry name" value="REDOX-CYCLING DRUG-SENSING TRANSCRIPTIONAL ACTIVATOR SOXR"/>
    <property type="match status" value="1"/>
</dbReference>
<dbReference type="GO" id="GO:0003700">
    <property type="term" value="F:DNA-binding transcription factor activity"/>
    <property type="evidence" value="ECO:0007669"/>
    <property type="project" value="InterPro"/>
</dbReference>
<feature type="domain" description="HTH merR-type" evidence="2">
    <location>
        <begin position="145"/>
        <end position="212"/>
    </location>
</feature>
<dbReference type="InterPro" id="IPR009061">
    <property type="entry name" value="DNA-bd_dom_put_sf"/>
</dbReference>
<dbReference type="AlphaFoldDB" id="A0A848KT97"/>
<comment type="caution">
    <text evidence="3">The sequence shown here is derived from an EMBL/GenBank/DDBJ whole genome shotgun (WGS) entry which is preliminary data.</text>
</comment>
<dbReference type="InterPro" id="IPR047057">
    <property type="entry name" value="MerR_fam"/>
</dbReference>
<dbReference type="Proteomes" id="UP000550729">
    <property type="component" value="Unassembled WGS sequence"/>
</dbReference>
<evidence type="ECO:0000313" key="3">
    <source>
        <dbReference type="EMBL" id="NMO02164.1"/>
    </source>
</evidence>
<sequence length="254" mass="27065">MNYDIEVLVEGLATITAGDDAQSRQSVLSTSEVAAHAGCSVQHVRDLEARGVLPPVRRAANNYRRYDRTHVLSVRAYRGFAAGAGFGTARAILQSIHGGDVAAALAMLDAAHADVHAERDRILRAQSAADSIAAEPIIEPSPDDSMTIGELSRALGLPTSTLRFWESQRLIDADRSDGARVFGPAQIRDVRIVAQLRAAGYGIGLLRELLPQLTSGSSNELGEILDRRRRCVDARSQALVAGAASLHALIAGVE</sequence>
<gene>
    <name evidence="3" type="ORF">HH308_13180</name>
</gene>
<keyword evidence="4" id="KW-1185">Reference proteome</keyword>
<dbReference type="PROSITE" id="PS50937">
    <property type="entry name" value="HTH_MERR_2"/>
    <property type="match status" value="2"/>
</dbReference>
<evidence type="ECO:0000259" key="2">
    <source>
        <dbReference type="PROSITE" id="PS50937"/>
    </source>
</evidence>
<evidence type="ECO:0000256" key="1">
    <source>
        <dbReference type="ARBA" id="ARBA00023125"/>
    </source>
</evidence>